<dbReference type="Pfam" id="PF02518">
    <property type="entry name" value="HATPase_c"/>
    <property type="match status" value="1"/>
</dbReference>
<keyword evidence="5" id="KW-0472">Membrane</keyword>
<evidence type="ECO:0000313" key="9">
    <source>
        <dbReference type="Proteomes" id="UP001500393"/>
    </source>
</evidence>
<dbReference type="SUPFAM" id="SSF55874">
    <property type="entry name" value="ATPase domain of HSP90 chaperone/DNA topoisomerase II/histidine kinase"/>
    <property type="match status" value="1"/>
</dbReference>
<feature type="transmembrane region" description="Helical" evidence="5">
    <location>
        <begin position="21"/>
        <end position="42"/>
    </location>
</feature>
<dbReference type="CDD" id="cd16917">
    <property type="entry name" value="HATPase_UhpB-NarQ-NarX-like"/>
    <property type="match status" value="1"/>
</dbReference>
<feature type="transmembrane region" description="Helical" evidence="5">
    <location>
        <begin position="141"/>
        <end position="160"/>
    </location>
</feature>
<dbReference type="InterPro" id="IPR011712">
    <property type="entry name" value="Sig_transdc_His_kin_sub3_dim/P"/>
</dbReference>
<feature type="transmembrane region" description="Helical" evidence="5">
    <location>
        <begin position="166"/>
        <end position="188"/>
    </location>
</feature>
<evidence type="ECO:0000256" key="2">
    <source>
        <dbReference type="ARBA" id="ARBA00022777"/>
    </source>
</evidence>
<name>A0ABP4QGJ1_9ACTN</name>
<sequence length="406" mass="43183">MVPAPRWWLERSRAERFDITLRWPLYALCCMEPLLALLITFGEKETRVAGVVVFLAVTVLQAGANVVLLRAGIGSYLGGSRPSKRLLAVATALAVVVVPAAALAFPRFTWSHGESAIRLAVLLMAGGSLTLALSPLLRTTALVGFIVVCAVVVSVLTGQQQQGFSYFYSIGAVAFTCRVTVWTLGLGWEIDRSRTVTAQLAIAEERLRFARDLHDALGRNLSLVAVQSELAAALATRGDAGAAEQMLDVRRIAHDSLREMRAVVSGYRSTDLSSELAGAQSVLRAAGVDCRVIGDGSGLPDATQAALSWVVREATTNVIHHTNATSCKIELDLTSESTILRMENDGVAKSPASGWHKGGAGLPAREDGRGTGLVGLRERLSEVGGTLTVEEHPGRFVLVARLPAAP</sequence>
<dbReference type="RefSeq" id="WP_344221081.1">
    <property type="nucleotide sequence ID" value="NZ_BAAAOS010000056.1"/>
</dbReference>
<keyword evidence="5" id="KW-1133">Transmembrane helix</keyword>
<feature type="domain" description="Signal transduction histidine kinase subgroup 3 dimerisation and phosphoacceptor" evidence="7">
    <location>
        <begin position="205"/>
        <end position="272"/>
    </location>
</feature>
<dbReference type="Pfam" id="PF07730">
    <property type="entry name" value="HisKA_3"/>
    <property type="match status" value="1"/>
</dbReference>
<dbReference type="GO" id="GO:0016301">
    <property type="term" value="F:kinase activity"/>
    <property type="evidence" value="ECO:0007669"/>
    <property type="project" value="UniProtKB-KW"/>
</dbReference>
<organism evidence="8 9">
    <name type="scientific">Kribbella sancticallisti</name>
    <dbReference type="NCBI Taxonomy" id="460087"/>
    <lineage>
        <taxon>Bacteria</taxon>
        <taxon>Bacillati</taxon>
        <taxon>Actinomycetota</taxon>
        <taxon>Actinomycetes</taxon>
        <taxon>Propionibacteriales</taxon>
        <taxon>Kribbellaceae</taxon>
        <taxon>Kribbella</taxon>
    </lineage>
</organism>
<feature type="region of interest" description="Disordered" evidence="4">
    <location>
        <begin position="348"/>
        <end position="367"/>
    </location>
</feature>
<feature type="transmembrane region" description="Helical" evidence="5">
    <location>
        <begin position="48"/>
        <end position="73"/>
    </location>
</feature>
<feature type="domain" description="Histidine kinase/HSP90-like ATPase" evidence="6">
    <location>
        <begin position="305"/>
        <end position="404"/>
    </location>
</feature>
<proteinExistence type="predicted"/>
<dbReference type="PANTHER" id="PTHR24421">
    <property type="entry name" value="NITRATE/NITRITE SENSOR PROTEIN NARX-RELATED"/>
    <property type="match status" value="1"/>
</dbReference>
<dbReference type="InterPro" id="IPR050482">
    <property type="entry name" value="Sensor_HK_TwoCompSys"/>
</dbReference>
<dbReference type="Gene3D" id="3.30.565.10">
    <property type="entry name" value="Histidine kinase-like ATPase, C-terminal domain"/>
    <property type="match status" value="1"/>
</dbReference>
<dbReference type="Gene3D" id="1.20.5.1930">
    <property type="match status" value="1"/>
</dbReference>
<dbReference type="Proteomes" id="UP001500393">
    <property type="component" value="Unassembled WGS sequence"/>
</dbReference>
<keyword evidence="1" id="KW-0808">Transferase</keyword>
<feature type="transmembrane region" description="Helical" evidence="5">
    <location>
        <begin position="85"/>
        <end position="105"/>
    </location>
</feature>
<dbReference type="EMBL" id="BAAAOS010000056">
    <property type="protein sequence ID" value="GAA1606385.1"/>
    <property type="molecule type" value="Genomic_DNA"/>
</dbReference>
<reference evidence="9" key="1">
    <citation type="journal article" date="2019" name="Int. J. Syst. Evol. Microbiol.">
        <title>The Global Catalogue of Microorganisms (GCM) 10K type strain sequencing project: providing services to taxonomists for standard genome sequencing and annotation.</title>
        <authorList>
            <consortium name="The Broad Institute Genomics Platform"/>
            <consortium name="The Broad Institute Genome Sequencing Center for Infectious Disease"/>
            <person name="Wu L."/>
            <person name="Ma J."/>
        </authorList>
    </citation>
    <scope>NUCLEOTIDE SEQUENCE [LARGE SCALE GENOMIC DNA]</scope>
    <source>
        <strain evidence="9">JCM 14969</strain>
    </source>
</reference>
<evidence type="ECO:0000256" key="3">
    <source>
        <dbReference type="ARBA" id="ARBA00023012"/>
    </source>
</evidence>
<evidence type="ECO:0000256" key="5">
    <source>
        <dbReference type="SAM" id="Phobius"/>
    </source>
</evidence>
<keyword evidence="5" id="KW-0812">Transmembrane</keyword>
<gene>
    <name evidence="8" type="ORF">GCM10009789_70750</name>
</gene>
<evidence type="ECO:0000313" key="8">
    <source>
        <dbReference type="EMBL" id="GAA1606385.1"/>
    </source>
</evidence>
<accession>A0ABP4QGJ1</accession>
<evidence type="ECO:0000259" key="7">
    <source>
        <dbReference type="Pfam" id="PF07730"/>
    </source>
</evidence>
<dbReference type="PANTHER" id="PTHR24421:SF63">
    <property type="entry name" value="SENSOR HISTIDINE KINASE DESK"/>
    <property type="match status" value="1"/>
</dbReference>
<comment type="caution">
    <text evidence="8">The sequence shown here is derived from an EMBL/GenBank/DDBJ whole genome shotgun (WGS) entry which is preliminary data.</text>
</comment>
<keyword evidence="3" id="KW-0902">Two-component regulatory system</keyword>
<dbReference type="InterPro" id="IPR003594">
    <property type="entry name" value="HATPase_dom"/>
</dbReference>
<keyword evidence="9" id="KW-1185">Reference proteome</keyword>
<evidence type="ECO:0000256" key="1">
    <source>
        <dbReference type="ARBA" id="ARBA00022679"/>
    </source>
</evidence>
<feature type="transmembrane region" description="Helical" evidence="5">
    <location>
        <begin position="117"/>
        <end position="134"/>
    </location>
</feature>
<keyword evidence="2 8" id="KW-0418">Kinase</keyword>
<dbReference type="InterPro" id="IPR036890">
    <property type="entry name" value="HATPase_C_sf"/>
</dbReference>
<evidence type="ECO:0000256" key="4">
    <source>
        <dbReference type="SAM" id="MobiDB-lite"/>
    </source>
</evidence>
<protein>
    <submittedName>
        <fullName evidence="8">Histidine kinase</fullName>
    </submittedName>
</protein>
<evidence type="ECO:0000259" key="6">
    <source>
        <dbReference type="Pfam" id="PF02518"/>
    </source>
</evidence>